<keyword evidence="10" id="KW-1185">Reference proteome</keyword>
<dbReference type="Pfam" id="PF07690">
    <property type="entry name" value="MFS_1"/>
    <property type="match status" value="1"/>
</dbReference>
<evidence type="ECO:0000256" key="3">
    <source>
        <dbReference type="ARBA" id="ARBA00022475"/>
    </source>
</evidence>
<evidence type="ECO:0000256" key="5">
    <source>
        <dbReference type="ARBA" id="ARBA00022989"/>
    </source>
</evidence>
<feature type="transmembrane region" description="Helical" evidence="7">
    <location>
        <begin position="159"/>
        <end position="179"/>
    </location>
</feature>
<dbReference type="Gene3D" id="1.20.1250.20">
    <property type="entry name" value="MFS general substrate transporter like domains"/>
    <property type="match status" value="1"/>
</dbReference>
<feature type="transmembrane region" description="Helical" evidence="7">
    <location>
        <begin position="350"/>
        <end position="377"/>
    </location>
</feature>
<feature type="transmembrane region" description="Helical" evidence="7">
    <location>
        <begin position="128"/>
        <end position="147"/>
    </location>
</feature>
<evidence type="ECO:0000313" key="9">
    <source>
        <dbReference type="EMBL" id="QOL82293.1"/>
    </source>
</evidence>
<dbReference type="InterPro" id="IPR011701">
    <property type="entry name" value="MFS"/>
</dbReference>
<proteinExistence type="predicted"/>
<dbReference type="PANTHER" id="PTHR23517">
    <property type="entry name" value="RESISTANCE PROTEIN MDTM, PUTATIVE-RELATED-RELATED"/>
    <property type="match status" value="1"/>
</dbReference>
<evidence type="ECO:0000259" key="8">
    <source>
        <dbReference type="PROSITE" id="PS50850"/>
    </source>
</evidence>
<dbReference type="AlphaFoldDB" id="A0A7L9WQT3"/>
<reference evidence="9 10" key="1">
    <citation type="submission" date="2019-10" db="EMBL/GenBank/DDBJ databases">
        <title>Pseudopuniceibacterium sp. HQ09 islated from Antarctica.</title>
        <authorList>
            <person name="Liao L."/>
            <person name="Su S."/>
            <person name="Chen B."/>
            <person name="Yu Y."/>
        </authorList>
    </citation>
    <scope>NUCLEOTIDE SEQUENCE [LARGE SCALE GENOMIC DNA]</scope>
    <source>
        <strain evidence="9 10">HQ09</strain>
    </source>
</reference>
<feature type="transmembrane region" description="Helical" evidence="7">
    <location>
        <begin position="41"/>
        <end position="64"/>
    </location>
</feature>
<dbReference type="InterPro" id="IPR020846">
    <property type="entry name" value="MFS_dom"/>
</dbReference>
<keyword evidence="4 7" id="KW-0812">Transmembrane</keyword>
<evidence type="ECO:0000256" key="7">
    <source>
        <dbReference type="SAM" id="Phobius"/>
    </source>
</evidence>
<dbReference type="CDD" id="cd06174">
    <property type="entry name" value="MFS"/>
    <property type="match status" value="1"/>
</dbReference>
<keyword evidence="2" id="KW-0813">Transport</keyword>
<comment type="subcellular location">
    <subcellularLocation>
        <location evidence="1">Cell membrane</location>
        <topology evidence="1">Multi-pass membrane protein</topology>
    </subcellularLocation>
</comment>
<evidence type="ECO:0000313" key="10">
    <source>
        <dbReference type="Proteomes" id="UP000594118"/>
    </source>
</evidence>
<feature type="transmembrane region" description="Helical" evidence="7">
    <location>
        <begin position="275"/>
        <end position="294"/>
    </location>
</feature>
<gene>
    <name evidence="9" type="ORF">F3W81_16515</name>
</gene>
<evidence type="ECO:0000256" key="6">
    <source>
        <dbReference type="ARBA" id="ARBA00023136"/>
    </source>
</evidence>
<evidence type="ECO:0000256" key="1">
    <source>
        <dbReference type="ARBA" id="ARBA00004651"/>
    </source>
</evidence>
<dbReference type="GO" id="GO:0005886">
    <property type="term" value="C:plasma membrane"/>
    <property type="evidence" value="ECO:0007669"/>
    <property type="project" value="UniProtKB-SubCell"/>
</dbReference>
<evidence type="ECO:0000256" key="4">
    <source>
        <dbReference type="ARBA" id="ARBA00022692"/>
    </source>
</evidence>
<dbReference type="EMBL" id="CP045201">
    <property type="protein sequence ID" value="QOL82293.1"/>
    <property type="molecule type" value="Genomic_DNA"/>
</dbReference>
<keyword evidence="6 7" id="KW-0472">Membrane</keyword>
<dbReference type="RefSeq" id="WP_193080341.1">
    <property type="nucleotide sequence ID" value="NZ_CP045201.1"/>
</dbReference>
<dbReference type="Proteomes" id="UP000594118">
    <property type="component" value="Chromosome"/>
</dbReference>
<dbReference type="InterPro" id="IPR036259">
    <property type="entry name" value="MFS_trans_sf"/>
</dbReference>
<dbReference type="PRINTS" id="PR00173">
    <property type="entry name" value="EDTRNSPORT"/>
</dbReference>
<evidence type="ECO:0000256" key="2">
    <source>
        <dbReference type="ARBA" id="ARBA00022448"/>
    </source>
</evidence>
<feature type="domain" description="Major facilitator superfamily (MFS) profile" evidence="8">
    <location>
        <begin position="1"/>
        <end position="385"/>
    </location>
</feature>
<keyword evidence="5 7" id="KW-1133">Transmembrane helix</keyword>
<dbReference type="InterPro" id="IPR050171">
    <property type="entry name" value="MFS_Transporters"/>
</dbReference>
<name>A0A7L9WQT3_9RHOB</name>
<organism evidence="9 10">
    <name type="scientific">Pseudooceanicola spongiae</name>
    <dbReference type="NCBI Taxonomy" id="2613965"/>
    <lineage>
        <taxon>Bacteria</taxon>
        <taxon>Pseudomonadati</taxon>
        <taxon>Pseudomonadota</taxon>
        <taxon>Alphaproteobacteria</taxon>
        <taxon>Rhodobacterales</taxon>
        <taxon>Paracoccaceae</taxon>
        <taxon>Pseudooceanicola</taxon>
    </lineage>
</organism>
<feature type="transmembrane region" description="Helical" evidence="7">
    <location>
        <begin position="96"/>
        <end position="116"/>
    </location>
</feature>
<dbReference type="SUPFAM" id="SSF103473">
    <property type="entry name" value="MFS general substrate transporter"/>
    <property type="match status" value="1"/>
</dbReference>
<dbReference type="PROSITE" id="PS50850">
    <property type="entry name" value="MFS"/>
    <property type="match status" value="1"/>
</dbReference>
<sequence length="391" mass="40103">MILLRVFALFAAGLGAAAQFGKISVLFPAWAAAYPDSGAGLGFLLSMISLIGVVLGLVAGMVVARVGFRRMMIAALLLGAALSAVESLMLPLPVMLVLRGIEGLSHLAIVVAAPTLMAEITDDKSRPLAMSLWGTYFGVAFALYALIGPALLSFGGLPVVLMSHAAYMVVLAGVLFMTLPDDRLPRDGAVAHPAQRLGLGMILRRHVQAYTSPHVAAPALGFVCYTATFVAILTVLPPFLPDATRDGLVTVLPVAGIVTGLTLGALCLRLVPAVPVAICGFLAAATCALLMGVLPGASWPPVLLFCALGFVQGSSFASIPQINHDPADRALANGALAQMGNLGNFIGTPILLAMTGAMGLTGLVIFGVVAYCGGAAVHLSAARMRARTALA</sequence>
<keyword evidence="3" id="KW-1003">Cell membrane</keyword>
<feature type="transmembrane region" description="Helical" evidence="7">
    <location>
        <begin position="71"/>
        <end position="90"/>
    </location>
</feature>
<accession>A0A7L9WQT3</accession>
<protein>
    <submittedName>
        <fullName evidence="9">MFS transporter</fullName>
    </submittedName>
</protein>
<feature type="transmembrane region" description="Helical" evidence="7">
    <location>
        <begin position="215"/>
        <end position="236"/>
    </location>
</feature>
<feature type="transmembrane region" description="Helical" evidence="7">
    <location>
        <begin position="248"/>
        <end position="268"/>
    </location>
</feature>
<dbReference type="GO" id="GO:0022857">
    <property type="term" value="F:transmembrane transporter activity"/>
    <property type="evidence" value="ECO:0007669"/>
    <property type="project" value="InterPro"/>
</dbReference>
<dbReference type="KEGG" id="pshq:F3W81_16515"/>